<dbReference type="InterPro" id="IPR027417">
    <property type="entry name" value="P-loop_NTPase"/>
</dbReference>
<proteinExistence type="predicted"/>
<dbReference type="InterPro" id="IPR046461">
    <property type="entry name" value="TerL_ATPase"/>
</dbReference>
<dbReference type="PANTHER" id="PTHR41287:SF1">
    <property type="entry name" value="PROTEIN YMFN"/>
    <property type="match status" value="1"/>
</dbReference>
<dbReference type="Gene3D" id="3.40.50.300">
    <property type="entry name" value="P-loop containing nucleotide triphosphate hydrolases"/>
    <property type="match status" value="1"/>
</dbReference>
<dbReference type="Pfam" id="PF03354">
    <property type="entry name" value="TerL_ATPase"/>
    <property type="match status" value="1"/>
</dbReference>
<name>A0A174AFR3_9CLOT</name>
<dbReference type="OrthoDB" id="9760250at2"/>
<feature type="domain" description="Terminase large subunit-like ATPase" evidence="1">
    <location>
        <begin position="84"/>
        <end position="231"/>
    </location>
</feature>
<evidence type="ECO:0000313" key="3">
    <source>
        <dbReference type="EMBL" id="CUN87234.1"/>
    </source>
</evidence>
<dbReference type="EMBL" id="CYZV01000008">
    <property type="protein sequence ID" value="CUN87234.1"/>
    <property type="molecule type" value="Genomic_DNA"/>
</dbReference>
<dbReference type="Proteomes" id="UP000095558">
    <property type="component" value="Unassembled WGS sequence"/>
</dbReference>
<evidence type="ECO:0000313" key="4">
    <source>
        <dbReference type="Proteomes" id="UP000095558"/>
    </source>
</evidence>
<accession>A0A174AFR3</accession>
<feature type="domain" description="Terminase large subunit-like endonuclease" evidence="2">
    <location>
        <begin position="255"/>
        <end position="535"/>
    </location>
</feature>
<evidence type="ECO:0000259" key="1">
    <source>
        <dbReference type="Pfam" id="PF03354"/>
    </source>
</evidence>
<sequence length="556" mass="64819">MIDEGLLDKLIEENKIKQSFKLDEINRELQEKWDDDKYYFDVKESEKIFKYISLLKNDKGTSRKFTILRFQFEIIAEILCVKKRKDNLRRFREAHINVGRKNSKSFLVGIIMSYLYFHQKNIFGALFIITGNTTKQASELFNTFKAFVNSNKALQRRCKITDSKKEIIRKDNNNKLIVLSNDGGGADSYSVYSFACDEIHEYRSDEIYGKLKTGSGQWDEPLAITLTTASSGEDPNNLEMQLYTASKSIEEGKGNDETFYYKIYEADKDCKIDDVAQWFKANPALGLFRKVDDIINLCRRVELMPLQENMFRRMFLNLHVATDHIKNAINMDLWEEAIEDIKIEDFKGYKCWGGLDLSSNKDITAFVLVFYKEETDKYYIFPFLFTAKDTVVEREQKENNPYSDWIRKGDLIAHDGKYIRFNDMLDKMIKLKEDYDIERIGFDRFGSPTILNVLENEFDVEPLGQGTATMTMFINSFENLLIDGRLVIAKNDLFTFMAKNCVAVYNEQLDCKYSKKKSKFKIDGIIAMLMALGLAVDECDIEYYNPLEALDKLDWD</sequence>
<dbReference type="RefSeq" id="WP_055275661.1">
    <property type="nucleotide sequence ID" value="NZ_CYZV01000008.1"/>
</dbReference>
<organism evidence="3 4">
    <name type="scientific">Clostridium disporicum</name>
    <dbReference type="NCBI Taxonomy" id="84024"/>
    <lineage>
        <taxon>Bacteria</taxon>
        <taxon>Bacillati</taxon>
        <taxon>Bacillota</taxon>
        <taxon>Clostridia</taxon>
        <taxon>Eubacteriales</taxon>
        <taxon>Clostridiaceae</taxon>
        <taxon>Clostridium</taxon>
    </lineage>
</organism>
<protein>
    <submittedName>
        <fullName evidence="3">Terminase</fullName>
    </submittedName>
</protein>
<dbReference type="InterPro" id="IPR046462">
    <property type="entry name" value="TerL_nuclease"/>
</dbReference>
<dbReference type="PANTHER" id="PTHR41287">
    <property type="match status" value="1"/>
</dbReference>
<dbReference type="GO" id="GO:0004519">
    <property type="term" value="F:endonuclease activity"/>
    <property type="evidence" value="ECO:0007669"/>
    <property type="project" value="InterPro"/>
</dbReference>
<dbReference type="InterPro" id="IPR005021">
    <property type="entry name" value="Terminase_largesu-like"/>
</dbReference>
<dbReference type="Pfam" id="PF20441">
    <property type="entry name" value="TerL_nuclease"/>
    <property type="match status" value="1"/>
</dbReference>
<evidence type="ECO:0000259" key="2">
    <source>
        <dbReference type="Pfam" id="PF20441"/>
    </source>
</evidence>
<dbReference type="AlphaFoldDB" id="A0A174AFR3"/>
<gene>
    <name evidence="3" type="ORF">ERS852470_00908</name>
</gene>
<reference evidence="3 4" key="1">
    <citation type="submission" date="2015-09" db="EMBL/GenBank/DDBJ databases">
        <authorList>
            <consortium name="Pathogen Informatics"/>
        </authorList>
    </citation>
    <scope>NUCLEOTIDE SEQUENCE [LARGE SCALE GENOMIC DNA]</scope>
    <source>
        <strain evidence="3 4">2789STDY5834855</strain>
    </source>
</reference>